<gene>
    <name evidence="3" type="ORF">TNCT_526201</name>
</gene>
<feature type="domain" description="Reverse transcriptase" evidence="2">
    <location>
        <begin position="94"/>
        <end position="331"/>
    </location>
</feature>
<reference evidence="3" key="1">
    <citation type="submission" date="2020-07" db="EMBL/GenBank/DDBJ databases">
        <title>Multicomponent nature underlies the extraordinary mechanical properties of spider dragline silk.</title>
        <authorList>
            <person name="Kono N."/>
            <person name="Nakamura H."/>
            <person name="Mori M."/>
            <person name="Yoshida Y."/>
            <person name="Ohtoshi R."/>
            <person name="Malay A.D."/>
            <person name="Moran D.A.P."/>
            <person name="Tomita M."/>
            <person name="Numata K."/>
            <person name="Arakawa K."/>
        </authorList>
    </citation>
    <scope>NUCLEOTIDE SEQUENCE</scope>
</reference>
<dbReference type="AlphaFoldDB" id="A0A8X6LU97"/>
<dbReference type="NCBIfam" id="TIGR01784">
    <property type="entry name" value="T_den_put_tspse"/>
    <property type="match status" value="1"/>
</dbReference>
<feature type="coiled-coil region" evidence="1">
    <location>
        <begin position="645"/>
        <end position="672"/>
    </location>
</feature>
<dbReference type="GO" id="GO:0003964">
    <property type="term" value="F:RNA-directed DNA polymerase activity"/>
    <property type="evidence" value="ECO:0007669"/>
    <property type="project" value="UniProtKB-KW"/>
</dbReference>
<evidence type="ECO:0000256" key="1">
    <source>
        <dbReference type="SAM" id="Coils"/>
    </source>
</evidence>
<keyword evidence="3" id="KW-0695">RNA-directed DNA polymerase</keyword>
<dbReference type="EMBL" id="BMAO01018044">
    <property type="protein sequence ID" value="GFR20199.1"/>
    <property type="molecule type" value="Genomic_DNA"/>
</dbReference>
<dbReference type="InterPro" id="IPR025960">
    <property type="entry name" value="RVT_N"/>
</dbReference>
<dbReference type="NCBIfam" id="TIGR04416">
    <property type="entry name" value="group_II_RT_mat"/>
    <property type="match status" value="1"/>
</dbReference>
<dbReference type="OrthoDB" id="6427855at2759"/>
<protein>
    <submittedName>
        <fullName evidence="3">Probable reverse transcriptase</fullName>
    </submittedName>
</protein>
<dbReference type="PANTHER" id="PTHR34047">
    <property type="entry name" value="NUCLEAR INTRON MATURASE 1, MITOCHONDRIAL-RELATED"/>
    <property type="match status" value="1"/>
</dbReference>
<dbReference type="PANTHER" id="PTHR34047:SF8">
    <property type="entry name" value="PROTEIN YKFC"/>
    <property type="match status" value="1"/>
</dbReference>
<keyword evidence="1" id="KW-0175">Coiled coil</keyword>
<dbReference type="Pfam" id="PF12784">
    <property type="entry name" value="PDDEXK_2"/>
    <property type="match status" value="1"/>
</dbReference>
<organism evidence="3 4">
    <name type="scientific">Trichonephila clavata</name>
    <name type="common">Joro spider</name>
    <name type="synonym">Nephila clavata</name>
    <dbReference type="NCBI Taxonomy" id="2740835"/>
    <lineage>
        <taxon>Eukaryota</taxon>
        <taxon>Metazoa</taxon>
        <taxon>Ecdysozoa</taxon>
        <taxon>Arthropoda</taxon>
        <taxon>Chelicerata</taxon>
        <taxon>Arachnida</taxon>
        <taxon>Araneae</taxon>
        <taxon>Araneomorphae</taxon>
        <taxon>Entelegynae</taxon>
        <taxon>Araneoidea</taxon>
        <taxon>Nephilidae</taxon>
        <taxon>Trichonephila</taxon>
    </lineage>
</organism>
<dbReference type="InterPro" id="IPR013597">
    <property type="entry name" value="Mat_intron_G2"/>
</dbReference>
<dbReference type="InterPro" id="IPR051083">
    <property type="entry name" value="GrpII_Intron_Splice-Mob/Def"/>
</dbReference>
<comment type="caution">
    <text evidence="3">The sequence shown here is derived from an EMBL/GenBank/DDBJ whole genome shotgun (WGS) entry which is preliminary data.</text>
</comment>
<dbReference type="Pfam" id="PF00078">
    <property type="entry name" value="RVT_1"/>
    <property type="match status" value="1"/>
</dbReference>
<dbReference type="CDD" id="cd01651">
    <property type="entry name" value="RT_G2_intron"/>
    <property type="match status" value="1"/>
</dbReference>
<dbReference type="Pfam" id="PF08388">
    <property type="entry name" value="GIIM"/>
    <property type="match status" value="1"/>
</dbReference>
<dbReference type="InterPro" id="IPR030931">
    <property type="entry name" value="Group_II_RT_mat"/>
</dbReference>
<evidence type="ECO:0000259" key="2">
    <source>
        <dbReference type="PROSITE" id="PS50878"/>
    </source>
</evidence>
<accession>A0A8X6LU97</accession>
<dbReference type="Pfam" id="PF13655">
    <property type="entry name" value="RVT_N"/>
    <property type="match status" value="1"/>
</dbReference>
<dbReference type="InterPro" id="IPR010106">
    <property type="entry name" value="RpnA"/>
</dbReference>
<dbReference type="InterPro" id="IPR000477">
    <property type="entry name" value="RT_dom"/>
</dbReference>
<dbReference type="InterPro" id="IPR043502">
    <property type="entry name" value="DNA/RNA_pol_sf"/>
</dbReference>
<dbReference type="Proteomes" id="UP000887116">
    <property type="component" value="Unassembled WGS sequence"/>
</dbReference>
<name>A0A8X6LU97_TRICU</name>
<dbReference type="SUPFAM" id="SSF56672">
    <property type="entry name" value="DNA/RNA polymerases"/>
    <property type="match status" value="1"/>
</dbReference>
<keyword evidence="3" id="KW-0808">Transferase</keyword>
<evidence type="ECO:0000313" key="3">
    <source>
        <dbReference type="EMBL" id="GFR20199.1"/>
    </source>
</evidence>
<evidence type="ECO:0000313" key="4">
    <source>
        <dbReference type="Proteomes" id="UP000887116"/>
    </source>
</evidence>
<sequence length="717" mass="82250">MITSKTVSAPTNNTETWNQLPWKKCQKVVMRLQRRIVKAVQQGRWGKVKALQHLLTRSFSGKALAVKRVTENQGKNTAGIDRQLWSTCNTKFQGIKLLKQRGYKPSPLKRIYISKSNGKRRPLGIPTIKDRAMQALYLLALEPVAETISDRHSYGFRPKRSCADAIVASHLLLASRNQLQWILEGDIKGCFDNINHEWLIKHIPMEKKILHSWLKAGFLESKTLYPTTAGTPQGGIISPILANFTLNGLEKLLESRFGKLGSKRRSKIRSGVNVIRYADDFIISGITREVLENEVKPLVSSFLHERGLILSEEKTKITSITTGFDFLGCNVRRYNKKLIIKPSKESIKRLLNKARALIKANIANTQAVLIRLLNSLLRGWGNYYSHVCAKRAFHKIDHEIMCALWKWGKKRHPRKGLRWIKNRYFKVMKQRQWVFAAPITKKKPKEIRRFSTVGVTIKNDVFRGFMTDKPVRNKKDLDKGLKRSVGKPACCVSKGGGSSNTTSLPNQLARDKGFEKRAQLYAAKAYSRQLDKSGNYIDLKKVFFIAISNCTLLPEEVDYISTHNIRDIKTNGHYLKDFQFVFIELPKFVKNKVEQLESIVERWCFFFKYAEETTEEDLQEIAEKAPIIKLAYDELDKFRWNEKDLVAYEERIMDLRKEEAILEYRLDLAEEKGKKIGKEEGKIEVAKAMLASNVDVNTIVKFTGLSISEIEELSGNL</sequence>
<keyword evidence="4" id="KW-1185">Reference proteome</keyword>
<proteinExistence type="predicted"/>
<keyword evidence="3" id="KW-0548">Nucleotidyltransferase</keyword>
<dbReference type="PROSITE" id="PS50878">
    <property type="entry name" value="RT_POL"/>
    <property type="match status" value="1"/>
</dbReference>